<dbReference type="AlphaFoldDB" id="A0A7I9UWF5"/>
<keyword evidence="2" id="KW-0732">Signal</keyword>
<reference evidence="4" key="1">
    <citation type="submission" date="2019-06" db="EMBL/GenBank/DDBJ databases">
        <title>Gordonia isolated from sludge of a wastewater treatment plant.</title>
        <authorList>
            <person name="Tamura T."/>
            <person name="Aoyama K."/>
            <person name="Kang Y."/>
            <person name="Saito S."/>
            <person name="Akiyama N."/>
            <person name="Yazawa K."/>
            <person name="Gonoi T."/>
            <person name="Mikami Y."/>
        </authorList>
    </citation>
    <scope>NUCLEOTIDE SEQUENCE [LARGE SCALE GENOMIC DNA]</scope>
    <source>
        <strain evidence="4">NBRC 107697</strain>
    </source>
</reference>
<sequence>MTIRMRPARFASARLVTAGLAAAAALVTAVPAHADSFSRLPSGRAHGEDGLTIIRNKESVRVGPSLAANGAGRSAWVSGNVRVLAPNIDESDAGPNNGPLGEDDMPGSNGTSTTGAGATTTVVYVVGCQVNIGGLDLGGGGALGNLGPLAALGLNGSLSLGLAPGQVKYALVDRKQMTKPGTYYFNWRNSQMDIQGCGGYAQARSLAVVETTGNNHQKILLWGKPFSIG</sequence>
<feature type="region of interest" description="Disordered" evidence="1">
    <location>
        <begin position="87"/>
        <end position="114"/>
    </location>
</feature>
<organism evidence="3 4">
    <name type="scientific">Gordonia crocea</name>
    <dbReference type="NCBI Taxonomy" id="589162"/>
    <lineage>
        <taxon>Bacteria</taxon>
        <taxon>Bacillati</taxon>
        <taxon>Actinomycetota</taxon>
        <taxon>Actinomycetes</taxon>
        <taxon>Mycobacteriales</taxon>
        <taxon>Gordoniaceae</taxon>
        <taxon>Gordonia</taxon>
    </lineage>
</organism>
<feature type="chain" id="PRO_5029441831" description="MspA family protein" evidence="2">
    <location>
        <begin position="35"/>
        <end position="229"/>
    </location>
</feature>
<keyword evidence="4" id="KW-1185">Reference proteome</keyword>
<name>A0A7I9UWF5_9ACTN</name>
<dbReference type="EMBL" id="BJOU01000001">
    <property type="protein sequence ID" value="GED97111.1"/>
    <property type="molecule type" value="Genomic_DNA"/>
</dbReference>
<evidence type="ECO:0008006" key="5">
    <source>
        <dbReference type="Google" id="ProtNLM"/>
    </source>
</evidence>
<proteinExistence type="predicted"/>
<dbReference type="Proteomes" id="UP000444980">
    <property type="component" value="Unassembled WGS sequence"/>
</dbReference>
<dbReference type="Pfam" id="PF09203">
    <property type="entry name" value="MspA"/>
    <property type="match status" value="1"/>
</dbReference>
<protein>
    <recommendedName>
        <fullName evidence="5">MspA family protein</fullName>
    </recommendedName>
</protein>
<dbReference type="RefSeq" id="WP_228460695.1">
    <property type="nucleotide sequence ID" value="NZ_BJOU01000001.1"/>
</dbReference>
<evidence type="ECO:0000256" key="1">
    <source>
        <dbReference type="SAM" id="MobiDB-lite"/>
    </source>
</evidence>
<accession>A0A7I9UWF5</accession>
<gene>
    <name evidence="3" type="ORF">nbrc107697_11500</name>
</gene>
<comment type="caution">
    <text evidence="3">The sequence shown here is derived from an EMBL/GenBank/DDBJ whole genome shotgun (WGS) entry which is preliminary data.</text>
</comment>
<evidence type="ECO:0000313" key="4">
    <source>
        <dbReference type="Proteomes" id="UP000444980"/>
    </source>
</evidence>
<evidence type="ECO:0000256" key="2">
    <source>
        <dbReference type="SAM" id="SignalP"/>
    </source>
</evidence>
<dbReference type="InterPro" id="IPR015286">
    <property type="entry name" value="Porin_fam_mycobact-type"/>
</dbReference>
<evidence type="ECO:0000313" key="3">
    <source>
        <dbReference type="EMBL" id="GED97111.1"/>
    </source>
</evidence>
<feature type="signal peptide" evidence="2">
    <location>
        <begin position="1"/>
        <end position="34"/>
    </location>
</feature>